<dbReference type="InterPro" id="IPR037495">
    <property type="entry name" value="CLE41/42/44"/>
</dbReference>
<feature type="region of interest" description="Disordered" evidence="1">
    <location>
        <begin position="46"/>
        <end position="114"/>
    </location>
</feature>
<dbReference type="Proteomes" id="UP001163823">
    <property type="component" value="Chromosome 5"/>
</dbReference>
<gene>
    <name evidence="2" type="ORF">O6P43_013361</name>
</gene>
<dbReference type="GO" id="GO:0033612">
    <property type="term" value="F:receptor serine/threonine kinase binding"/>
    <property type="evidence" value="ECO:0007669"/>
    <property type="project" value="InterPro"/>
</dbReference>
<protein>
    <submittedName>
        <fullName evidence="2">CLAVATA3/ESR (CLE)-related protein TDIF-like</fullName>
    </submittedName>
</protein>
<dbReference type="PANTHER" id="PTHR35301">
    <property type="entry name" value="CLAVATA3/ESR (CLE)-RELATED PROTEIN 41-RELATED"/>
    <property type="match status" value="1"/>
</dbReference>
<proteinExistence type="predicted"/>
<accession>A0AAD7PVX8</accession>
<keyword evidence="3" id="KW-1185">Reference proteome</keyword>
<organism evidence="2 3">
    <name type="scientific">Quillaja saponaria</name>
    <name type="common">Soap bark tree</name>
    <dbReference type="NCBI Taxonomy" id="32244"/>
    <lineage>
        <taxon>Eukaryota</taxon>
        <taxon>Viridiplantae</taxon>
        <taxon>Streptophyta</taxon>
        <taxon>Embryophyta</taxon>
        <taxon>Tracheophyta</taxon>
        <taxon>Spermatophyta</taxon>
        <taxon>Magnoliopsida</taxon>
        <taxon>eudicotyledons</taxon>
        <taxon>Gunneridae</taxon>
        <taxon>Pentapetalae</taxon>
        <taxon>rosids</taxon>
        <taxon>fabids</taxon>
        <taxon>Fabales</taxon>
        <taxon>Quillajaceae</taxon>
        <taxon>Quillaja</taxon>
    </lineage>
</organism>
<dbReference type="GO" id="GO:0010089">
    <property type="term" value="P:xylem development"/>
    <property type="evidence" value="ECO:0007669"/>
    <property type="project" value="InterPro"/>
</dbReference>
<dbReference type="PANTHER" id="PTHR35301:SF3">
    <property type="entry name" value="CLE03 PROTEIN"/>
    <property type="match status" value="1"/>
</dbReference>
<evidence type="ECO:0000313" key="3">
    <source>
        <dbReference type="Proteomes" id="UP001163823"/>
    </source>
</evidence>
<reference evidence="2" key="1">
    <citation type="journal article" date="2023" name="Science">
        <title>Elucidation of the pathway for biosynthesis of saponin adjuvants from the soapbark tree.</title>
        <authorList>
            <person name="Reed J."/>
            <person name="Orme A."/>
            <person name="El-Demerdash A."/>
            <person name="Owen C."/>
            <person name="Martin L.B.B."/>
            <person name="Misra R.C."/>
            <person name="Kikuchi S."/>
            <person name="Rejzek M."/>
            <person name="Martin A.C."/>
            <person name="Harkess A."/>
            <person name="Leebens-Mack J."/>
            <person name="Louveau T."/>
            <person name="Stephenson M.J."/>
            <person name="Osbourn A."/>
        </authorList>
    </citation>
    <scope>NUCLEOTIDE SEQUENCE</scope>
    <source>
        <strain evidence="2">S10</strain>
    </source>
</reference>
<dbReference type="EMBL" id="JARAOO010000005">
    <property type="protein sequence ID" value="KAJ7969387.1"/>
    <property type="molecule type" value="Genomic_DNA"/>
</dbReference>
<sequence length="138" mass="15489">MAANDAILLFPSITCATLFFSLLLIFHSTSMAITVKQLHSFSNIDYDAKKRNSMETTSSTRDETNDSKTTYHSSTRDQSHTNSIHVPDHDQVHLQVRGMRSGRSRSAHHGSRLPWQQKRIFNASAHEVPSGPNPISNK</sequence>
<dbReference type="AlphaFoldDB" id="A0AAD7PVX8"/>
<comment type="caution">
    <text evidence="2">The sequence shown here is derived from an EMBL/GenBank/DDBJ whole genome shotgun (WGS) entry which is preliminary data.</text>
</comment>
<dbReference type="KEGG" id="qsa:O6P43_013361"/>
<evidence type="ECO:0000313" key="2">
    <source>
        <dbReference type="EMBL" id="KAJ7969387.1"/>
    </source>
</evidence>
<feature type="compositionally biased region" description="Basic residues" evidence="1">
    <location>
        <begin position="100"/>
        <end position="111"/>
    </location>
</feature>
<name>A0AAD7PVX8_QUISA</name>
<dbReference type="GO" id="GO:0048046">
    <property type="term" value="C:apoplast"/>
    <property type="evidence" value="ECO:0007669"/>
    <property type="project" value="TreeGrafter"/>
</dbReference>
<evidence type="ECO:0000256" key="1">
    <source>
        <dbReference type="SAM" id="MobiDB-lite"/>
    </source>
</evidence>